<feature type="compositionally biased region" description="Basic and acidic residues" evidence="2">
    <location>
        <begin position="374"/>
        <end position="385"/>
    </location>
</feature>
<organism evidence="3 4">
    <name type="scientific">Phytophthora fragariaefolia</name>
    <dbReference type="NCBI Taxonomy" id="1490495"/>
    <lineage>
        <taxon>Eukaryota</taxon>
        <taxon>Sar</taxon>
        <taxon>Stramenopiles</taxon>
        <taxon>Oomycota</taxon>
        <taxon>Peronosporomycetes</taxon>
        <taxon>Peronosporales</taxon>
        <taxon>Peronosporaceae</taxon>
        <taxon>Phytophthora</taxon>
    </lineage>
</organism>
<evidence type="ECO:0000313" key="4">
    <source>
        <dbReference type="Proteomes" id="UP001165121"/>
    </source>
</evidence>
<feature type="compositionally biased region" description="Basic and acidic residues" evidence="2">
    <location>
        <begin position="447"/>
        <end position="471"/>
    </location>
</feature>
<feature type="coiled-coil region" evidence="1">
    <location>
        <begin position="297"/>
        <end position="345"/>
    </location>
</feature>
<feature type="region of interest" description="Disordered" evidence="2">
    <location>
        <begin position="519"/>
        <end position="580"/>
    </location>
</feature>
<dbReference type="OrthoDB" id="125247at2759"/>
<feature type="compositionally biased region" description="Acidic residues" evidence="2">
    <location>
        <begin position="472"/>
        <end position="481"/>
    </location>
</feature>
<evidence type="ECO:0000256" key="2">
    <source>
        <dbReference type="SAM" id="MobiDB-lite"/>
    </source>
</evidence>
<protein>
    <submittedName>
        <fullName evidence="3">Unnamed protein product</fullName>
    </submittedName>
</protein>
<feature type="region of interest" description="Disordered" evidence="2">
    <location>
        <begin position="374"/>
        <end position="504"/>
    </location>
</feature>
<keyword evidence="4" id="KW-1185">Reference proteome</keyword>
<feature type="compositionally biased region" description="Polar residues" evidence="2">
    <location>
        <begin position="1"/>
        <end position="16"/>
    </location>
</feature>
<sequence length="914" mass="101704">MPSPSHDSSWDSQAGYGSSPGRRQFPAASSTGGSRPSLPPASLQDAFATRDDAIRGKEEVAALLLQQTQDLHAAEQHLAAYHAELGRLHVEMSDLRGQVDLTGVNSARIQGLQDQTAHQLGEIQDLERRLTRMTRERDRIQASNDHLAAEMDLAGAEILDLQTEYADVERDLEDTEEQRRVLESNLDRVQAALQRAEEVRPRASDQVVRPRSPSLLIQERDRALASAAGAEERVVQIRGELESRQQSYLNIVSELSRLRAVHNTTLVDLDREVAARTSSDRAAEVALMELSDLQGSLQSSEETVDALGQRVREIQDQRQAAEQDREDLRLRREAACRERDTARRQLSMVASIVGASPRPRLEEEDPAALLRLLREDPADTSEHPTPRYLTYGDPLEASPKSVDQHNPPDPMTSAISKRPREDSSTPDPNSAPPAKRRLASQDPADANDDHSLSDPANREGEIDDVGGRISEDHEEGGDSVSDEATTSGGAGSSAEGDDTETAEVADELFEAQTLEALSQARSAERRRQHASPSRRSSMGNSGGPPGGSDDSDSEEGPDPQGHGRDPATPPRPRNPLAAVDPFVPGDQCILGRDRSRVLVPIDCEPWAVARLNHVAIMTMSIDVLFPLLPTQPGWIFPHLDPENRPQYRSTDYCSDLVTEVNVRALLDTRPWDALEGTDNRISFEADVGGRLGLLIRAYRDFETSALMSYWESTHSFPIPDSAVRRDPWLGVYHKERNNRRSHAGRRWKAILELLIIAMREGWCDLDILLEPFSCTSPSAWRQSRGILEWILVRPTYQTLTYTARSPRISWKLWMNAMPRIHGVTIIGICRSTTPPARSRGFQQCSITYGLSAAREAISRSLCLSELNSTTFFRTTLIFNSRWIRRKQLSPFRNTFHFCSNPSLSHPTIRMSSPS</sequence>
<evidence type="ECO:0000313" key="3">
    <source>
        <dbReference type="EMBL" id="GMF35703.1"/>
    </source>
</evidence>
<dbReference type="Proteomes" id="UP001165121">
    <property type="component" value="Unassembled WGS sequence"/>
</dbReference>
<name>A0A9W7CRH3_9STRA</name>
<evidence type="ECO:0000256" key="1">
    <source>
        <dbReference type="SAM" id="Coils"/>
    </source>
</evidence>
<feature type="compositionally biased region" description="Acidic residues" evidence="2">
    <location>
        <begin position="495"/>
        <end position="504"/>
    </location>
</feature>
<accession>A0A9W7CRH3</accession>
<dbReference type="AlphaFoldDB" id="A0A9W7CRH3"/>
<reference evidence="3" key="1">
    <citation type="submission" date="2023-04" db="EMBL/GenBank/DDBJ databases">
        <title>Phytophthora fragariaefolia NBRC 109709.</title>
        <authorList>
            <person name="Ichikawa N."/>
            <person name="Sato H."/>
            <person name="Tonouchi N."/>
        </authorList>
    </citation>
    <scope>NUCLEOTIDE SEQUENCE</scope>
    <source>
        <strain evidence="3">NBRC 109709</strain>
    </source>
</reference>
<comment type="caution">
    <text evidence="3">The sequence shown here is derived from an EMBL/GenBank/DDBJ whole genome shotgun (WGS) entry which is preliminary data.</text>
</comment>
<feature type="region of interest" description="Disordered" evidence="2">
    <location>
        <begin position="1"/>
        <end position="42"/>
    </location>
</feature>
<dbReference type="EMBL" id="BSXT01000886">
    <property type="protein sequence ID" value="GMF35703.1"/>
    <property type="molecule type" value="Genomic_DNA"/>
</dbReference>
<feature type="coiled-coil region" evidence="1">
    <location>
        <begin position="109"/>
        <end position="206"/>
    </location>
</feature>
<proteinExistence type="predicted"/>
<keyword evidence="1" id="KW-0175">Coiled coil</keyword>
<gene>
    <name evidence="3" type="ORF">Pfra01_000952200</name>
</gene>